<protein>
    <submittedName>
        <fullName evidence="10">Muts domain V-domain-containing protein</fullName>
    </submittedName>
</protein>
<keyword evidence="3" id="KW-0227">DNA damage</keyword>
<evidence type="ECO:0000313" key="11">
    <source>
        <dbReference type="Proteomes" id="UP001219525"/>
    </source>
</evidence>
<comment type="similarity">
    <text evidence="1">Belongs to the DNA mismatch repair MutS family.</text>
</comment>
<sequence>MLATRYELARLARTNSVRRAFHAVAPALAVVKTKKAYADLPSVHLLPDGTPAPPLDEWWAGDIRSARIRQSAALSPTGADSVRGEVPEDMSPPPKRRKIAGVALKEDDSTPTPRKSRKKSPVPATGDDVSPRRKRATKQPAEVTTPSKKPRRRPKLLPEADDIQVSRGSLLPEVRDNLKRFPHCILFTRVGKFYESYYDQAYEVARLLNIKLTSRKWSNQLIPFCGFPLQHIDKYLKVLVQQHRRFVALCEEFPRYNTRGVAVFDRRVSRVVTPGTLIDESFLNQYENNYLLAISQASDAPEVGLAWIDVSTGEFYSKPATYEVLRDELARIGPREIVLDKSFEAQKPSQLEQALAEERHCVSYITQPTDEQETHSHSTDVDPPVLSNSMEAKLLPQQGDTRNALLATSVDDVTEDAAFLPSEYSTQEQAAIALLTTYLHANLLEHMPKLAMPAREGSTTRMQIDSHTIKALEIRENIREGGVKGSLLSVVKRTSTSSGTRLLARWLCSPSTSIPEIRARQALVTFFYDRDHFRADLVAALSSSEDAGRIVQRFLLGRGDAGDLHAVNSTIRVWAALKARVTEERKQEELEATERLTKFEEEQWASLDALMTRMSDLQELSAHICSALKPKECNNDVALADSEDVDSEGSLASNTSIPRAAWKIRDYNGAIKPGFSEKLATLHSTLEELIQRRENLQTEMQAQYDAPSLTLRSSPAHGMHVHLMKAKRDHKKISQDPEFISIAESGTTKSYFYPEWAQLGGRIVETTNALIAAEKEAFESLRVEVNSHAPQLRRNARILDELDVTLAFAELAKEMGFVRPLLTPDPVYEITNGRHPTVELGLLTNGRVFTPNSVNLTPNSRLHIITGPNMAGKSTLLRQTALIAILAQTGSFVPADSATIGIVDKLFSRVGAKDDLFHDRSTFMVEMLETAEILQRATPQSLVIMDEVGRGTTVKDGLAIAFATVHHLISANKCRALFATHFHEVTDMLGYSDNTDHKIFGNIGFFCTDVEETDDGHFAYSYKMRPGVNRDSHGLKVAQLAGMPQSAVAVAQDALTWLKSRKENVSSDAAELHALGQSLITRVR</sequence>
<dbReference type="Gene3D" id="3.40.50.300">
    <property type="entry name" value="P-loop containing nucleotide triphosphate hydrolases"/>
    <property type="match status" value="1"/>
</dbReference>
<dbReference type="GO" id="GO:0005739">
    <property type="term" value="C:mitochondrion"/>
    <property type="evidence" value="ECO:0007669"/>
    <property type="project" value="TreeGrafter"/>
</dbReference>
<keyword evidence="2" id="KW-0547">Nucleotide-binding</keyword>
<dbReference type="Pfam" id="PF01624">
    <property type="entry name" value="MutS_I"/>
    <property type="match status" value="1"/>
</dbReference>
<dbReference type="PIRSF" id="PIRSF037677">
    <property type="entry name" value="DNA_mis_repair_Msh6"/>
    <property type="match status" value="1"/>
</dbReference>
<dbReference type="SUPFAM" id="SSF48334">
    <property type="entry name" value="DNA repair protein MutS, domain III"/>
    <property type="match status" value="1"/>
</dbReference>
<dbReference type="AlphaFoldDB" id="A0AAD6YPS7"/>
<evidence type="ECO:0000256" key="1">
    <source>
        <dbReference type="ARBA" id="ARBA00006271"/>
    </source>
</evidence>
<dbReference type="InterPro" id="IPR007695">
    <property type="entry name" value="DNA_mismatch_repair_MutS-lik_N"/>
</dbReference>
<dbReference type="InterPro" id="IPR007860">
    <property type="entry name" value="DNA_mmatch_repair_MutS_con_dom"/>
</dbReference>
<dbReference type="InterPro" id="IPR036187">
    <property type="entry name" value="DNA_mismatch_repair_MutS_sf"/>
</dbReference>
<dbReference type="EMBL" id="JARJCW010000004">
    <property type="protein sequence ID" value="KAJ7225773.1"/>
    <property type="molecule type" value="Genomic_DNA"/>
</dbReference>
<dbReference type="InterPro" id="IPR027417">
    <property type="entry name" value="P-loop_NTPase"/>
</dbReference>
<name>A0AAD6YPS7_9AGAR</name>
<dbReference type="FunFam" id="3.40.50.300:FF:001238">
    <property type="entry name" value="DNA mismatch repair protein"/>
    <property type="match status" value="1"/>
</dbReference>
<dbReference type="SMART" id="SM00533">
    <property type="entry name" value="MUTSd"/>
    <property type="match status" value="1"/>
</dbReference>
<dbReference type="GO" id="GO:0030983">
    <property type="term" value="F:mismatched DNA binding"/>
    <property type="evidence" value="ECO:0007669"/>
    <property type="project" value="InterPro"/>
</dbReference>
<evidence type="ECO:0000256" key="6">
    <source>
        <dbReference type="ARBA" id="ARBA00023204"/>
    </source>
</evidence>
<dbReference type="GO" id="GO:0043504">
    <property type="term" value="P:mitochondrial DNA repair"/>
    <property type="evidence" value="ECO:0007669"/>
    <property type="project" value="TreeGrafter"/>
</dbReference>
<evidence type="ECO:0000256" key="8">
    <source>
        <dbReference type="SAM" id="MobiDB-lite"/>
    </source>
</evidence>
<keyword evidence="7" id="KW-0175">Coiled coil</keyword>
<comment type="caution">
    <text evidence="10">The sequence shown here is derived from an EMBL/GenBank/DDBJ whole genome shotgun (WGS) entry which is preliminary data.</text>
</comment>
<dbReference type="Gene3D" id="3.30.420.110">
    <property type="entry name" value="MutS, connector domain"/>
    <property type="match status" value="1"/>
</dbReference>
<gene>
    <name evidence="10" type="ORF">GGX14DRAFT_512131</name>
</gene>
<dbReference type="InterPro" id="IPR036678">
    <property type="entry name" value="MutS_con_dom_sf"/>
</dbReference>
<evidence type="ECO:0000259" key="9">
    <source>
        <dbReference type="PROSITE" id="PS00486"/>
    </source>
</evidence>
<dbReference type="SUPFAM" id="SSF52540">
    <property type="entry name" value="P-loop containing nucleoside triphosphate hydrolases"/>
    <property type="match status" value="1"/>
</dbReference>
<dbReference type="Pfam" id="PF05192">
    <property type="entry name" value="MutS_III"/>
    <property type="match status" value="1"/>
</dbReference>
<feature type="coiled-coil region" evidence="7">
    <location>
        <begin position="679"/>
        <end position="706"/>
    </location>
</feature>
<dbReference type="InterPro" id="IPR016151">
    <property type="entry name" value="DNA_mismatch_repair_MutS_N"/>
</dbReference>
<dbReference type="Proteomes" id="UP001219525">
    <property type="component" value="Unassembled WGS sequence"/>
</dbReference>
<accession>A0AAD6YPS7</accession>
<dbReference type="SMART" id="SM00534">
    <property type="entry name" value="MUTSac"/>
    <property type="match status" value="1"/>
</dbReference>
<evidence type="ECO:0000256" key="5">
    <source>
        <dbReference type="ARBA" id="ARBA00023125"/>
    </source>
</evidence>
<dbReference type="Pfam" id="PF00488">
    <property type="entry name" value="MutS_V"/>
    <property type="match status" value="1"/>
</dbReference>
<dbReference type="InterPro" id="IPR045076">
    <property type="entry name" value="MutS"/>
</dbReference>
<evidence type="ECO:0000313" key="10">
    <source>
        <dbReference type="EMBL" id="KAJ7225773.1"/>
    </source>
</evidence>
<dbReference type="GO" id="GO:0005524">
    <property type="term" value="F:ATP binding"/>
    <property type="evidence" value="ECO:0007669"/>
    <property type="project" value="UniProtKB-KW"/>
</dbReference>
<dbReference type="Gene3D" id="1.10.1420.10">
    <property type="match status" value="2"/>
</dbReference>
<dbReference type="Pfam" id="PF05188">
    <property type="entry name" value="MutS_II"/>
    <property type="match status" value="1"/>
</dbReference>
<keyword evidence="6" id="KW-0234">DNA repair</keyword>
<feature type="domain" description="DNA mismatch repair proteins mutS family" evidence="9">
    <location>
        <begin position="941"/>
        <end position="957"/>
    </location>
</feature>
<organism evidence="10 11">
    <name type="scientific">Mycena pura</name>
    <dbReference type="NCBI Taxonomy" id="153505"/>
    <lineage>
        <taxon>Eukaryota</taxon>
        <taxon>Fungi</taxon>
        <taxon>Dikarya</taxon>
        <taxon>Basidiomycota</taxon>
        <taxon>Agaricomycotina</taxon>
        <taxon>Agaricomycetes</taxon>
        <taxon>Agaricomycetidae</taxon>
        <taxon>Agaricales</taxon>
        <taxon>Marasmiineae</taxon>
        <taxon>Mycenaceae</taxon>
        <taxon>Mycena</taxon>
    </lineage>
</organism>
<feature type="region of interest" description="Disordered" evidence="8">
    <location>
        <begin position="71"/>
        <end position="159"/>
    </location>
</feature>
<dbReference type="InterPro" id="IPR017261">
    <property type="entry name" value="DNA_mismatch_repair_MutS/MSH"/>
</dbReference>
<dbReference type="SUPFAM" id="SSF55271">
    <property type="entry name" value="DNA repair protein MutS, domain I"/>
    <property type="match status" value="1"/>
</dbReference>
<dbReference type="GO" id="GO:0006298">
    <property type="term" value="P:mismatch repair"/>
    <property type="evidence" value="ECO:0007669"/>
    <property type="project" value="InterPro"/>
</dbReference>
<dbReference type="GO" id="GO:0140664">
    <property type="term" value="F:ATP-dependent DNA damage sensor activity"/>
    <property type="evidence" value="ECO:0007669"/>
    <property type="project" value="InterPro"/>
</dbReference>
<evidence type="ECO:0000256" key="2">
    <source>
        <dbReference type="ARBA" id="ARBA00022741"/>
    </source>
</evidence>
<evidence type="ECO:0000256" key="7">
    <source>
        <dbReference type="SAM" id="Coils"/>
    </source>
</evidence>
<dbReference type="PROSITE" id="PS00486">
    <property type="entry name" value="DNA_MISMATCH_REPAIR_2"/>
    <property type="match status" value="1"/>
</dbReference>
<dbReference type="PANTHER" id="PTHR11361">
    <property type="entry name" value="DNA MISMATCH REPAIR PROTEIN MUTS FAMILY MEMBER"/>
    <property type="match status" value="1"/>
</dbReference>
<evidence type="ECO:0000256" key="3">
    <source>
        <dbReference type="ARBA" id="ARBA00022763"/>
    </source>
</evidence>
<dbReference type="Gene3D" id="3.40.1170.10">
    <property type="entry name" value="DNA repair protein MutS, domain I"/>
    <property type="match status" value="1"/>
</dbReference>
<reference evidence="10" key="1">
    <citation type="submission" date="2023-03" db="EMBL/GenBank/DDBJ databases">
        <title>Massive genome expansion in bonnet fungi (Mycena s.s.) driven by repeated elements and novel gene families across ecological guilds.</title>
        <authorList>
            <consortium name="Lawrence Berkeley National Laboratory"/>
            <person name="Harder C.B."/>
            <person name="Miyauchi S."/>
            <person name="Viragh M."/>
            <person name="Kuo A."/>
            <person name="Thoen E."/>
            <person name="Andreopoulos B."/>
            <person name="Lu D."/>
            <person name="Skrede I."/>
            <person name="Drula E."/>
            <person name="Henrissat B."/>
            <person name="Morin E."/>
            <person name="Kohler A."/>
            <person name="Barry K."/>
            <person name="LaButti K."/>
            <person name="Morin E."/>
            <person name="Salamov A."/>
            <person name="Lipzen A."/>
            <person name="Mereny Z."/>
            <person name="Hegedus B."/>
            <person name="Baldrian P."/>
            <person name="Stursova M."/>
            <person name="Weitz H."/>
            <person name="Taylor A."/>
            <person name="Grigoriev I.V."/>
            <person name="Nagy L.G."/>
            <person name="Martin F."/>
            <person name="Kauserud H."/>
        </authorList>
    </citation>
    <scope>NUCLEOTIDE SEQUENCE</scope>
    <source>
        <strain evidence="10">9144</strain>
    </source>
</reference>
<dbReference type="SUPFAM" id="SSF53150">
    <property type="entry name" value="DNA repair protein MutS, domain II"/>
    <property type="match status" value="1"/>
</dbReference>
<dbReference type="InterPro" id="IPR007696">
    <property type="entry name" value="DNA_mismatch_repair_MutS_core"/>
</dbReference>
<dbReference type="InterPro" id="IPR000432">
    <property type="entry name" value="DNA_mismatch_repair_MutS_C"/>
</dbReference>
<keyword evidence="4" id="KW-0067">ATP-binding</keyword>
<dbReference type="PANTHER" id="PTHR11361:SF34">
    <property type="entry name" value="DNA MISMATCH REPAIR PROTEIN MSH1, MITOCHONDRIAL"/>
    <property type="match status" value="1"/>
</dbReference>
<evidence type="ECO:0000256" key="4">
    <source>
        <dbReference type="ARBA" id="ARBA00022840"/>
    </source>
</evidence>
<keyword evidence="5" id="KW-0238">DNA-binding</keyword>
<keyword evidence="11" id="KW-1185">Reference proteome</keyword>
<dbReference type="GO" id="GO:0005634">
    <property type="term" value="C:nucleus"/>
    <property type="evidence" value="ECO:0007669"/>
    <property type="project" value="TreeGrafter"/>
</dbReference>
<proteinExistence type="inferred from homology"/>